<dbReference type="RefSeq" id="WP_340485498.1">
    <property type="nucleotide sequence ID" value="NZ_JBBLYY010000078.1"/>
</dbReference>
<name>A0ABU8YFB5_9MICO</name>
<reference evidence="1 2" key="1">
    <citation type="submission" date="2024-03" db="EMBL/GenBank/DDBJ databases">
        <title>Whole genomes of four grape xylem sap localized bacterial endophytes.</title>
        <authorList>
            <person name="Kumar G."/>
            <person name="Savka M.A."/>
        </authorList>
    </citation>
    <scope>NUCLEOTIDE SEQUENCE [LARGE SCALE GENOMIC DNA]</scope>
    <source>
        <strain evidence="1 2">RIT_GXS8</strain>
    </source>
</reference>
<organism evidence="1 2">
    <name type="scientific">Curtobacterium citreum</name>
    <dbReference type="NCBI Taxonomy" id="2036"/>
    <lineage>
        <taxon>Bacteria</taxon>
        <taxon>Bacillati</taxon>
        <taxon>Actinomycetota</taxon>
        <taxon>Actinomycetes</taxon>
        <taxon>Micrococcales</taxon>
        <taxon>Microbacteriaceae</taxon>
        <taxon>Curtobacterium</taxon>
    </lineage>
</organism>
<gene>
    <name evidence="1" type="ORF">WMN62_17125</name>
</gene>
<dbReference type="Proteomes" id="UP001370299">
    <property type="component" value="Unassembled WGS sequence"/>
</dbReference>
<accession>A0ABU8YFB5</accession>
<comment type="caution">
    <text evidence="1">The sequence shown here is derived from an EMBL/GenBank/DDBJ whole genome shotgun (WGS) entry which is preliminary data.</text>
</comment>
<dbReference type="EMBL" id="JBBLYY010000078">
    <property type="protein sequence ID" value="MEK0173200.1"/>
    <property type="molecule type" value="Genomic_DNA"/>
</dbReference>
<sequence length="92" mass="10074">MVAPDWDATSWSVSVIRVTDATYRAAFAEARRIAAGETSPTLFSVSLETAGSNGPGILRLFGTDLNMEGLELETDSHAAKREMFDEFFSRAR</sequence>
<protein>
    <submittedName>
        <fullName evidence="1">Uncharacterized protein</fullName>
    </submittedName>
</protein>
<proteinExistence type="predicted"/>
<evidence type="ECO:0000313" key="2">
    <source>
        <dbReference type="Proteomes" id="UP001370299"/>
    </source>
</evidence>
<evidence type="ECO:0000313" key="1">
    <source>
        <dbReference type="EMBL" id="MEK0173200.1"/>
    </source>
</evidence>
<keyword evidence="2" id="KW-1185">Reference proteome</keyword>